<dbReference type="EMBL" id="CADCTL010000231">
    <property type="protein sequence ID" value="CAA9272730.1"/>
    <property type="molecule type" value="Genomic_DNA"/>
</dbReference>
<sequence length="55" mass="5908">MVGRPDRCGNLYPTKQRPEQKIDAAVALMVAVGRAMAEDAGEGDLVDFLHNPVIA</sequence>
<gene>
    <name evidence="1" type="ORF">AVDCRST_MAG04-3190</name>
</gene>
<organism evidence="1">
    <name type="scientific">uncultured Acetobacteraceae bacterium</name>
    <dbReference type="NCBI Taxonomy" id="169975"/>
    <lineage>
        <taxon>Bacteria</taxon>
        <taxon>Pseudomonadati</taxon>
        <taxon>Pseudomonadota</taxon>
        <taxon>Alphaproteobacteria</taxon>
        <taxon>Acetobacterales</taxon>
        <taxon>Acetobacteraceae</taxon>
        <taxon>environmental samples</taxon>
    </lineage>
</organism>
<accession>A0A6J4J800</accession>
<dbReference type="AlphaFoldDB" id="A0A6J4J800"/>
<evidence type="ECO:0000313" key="1">
    <source>
        <dbReference type="EMBL" id="CAA9272730.1"/>
    </source>
</evidence>
<protein>
    <submittedName>
        <fullName evidence="1">Uncharacterized protein</fullName>
    </submittedName>
</protein>
<proteinExistence type="predicted"/>
<reference evidence="1" key="1">
    <citation type="submission" date="2020-02" db="EMBL/GenBank/DDBJ databases">
        <authorList>
            <person name="Meier V. D."/>
        </authorList>
    </citation>
    <scope>NUCLEOTIDE SEQUENCE</scope>
    <source>
        <strain evidence="1">AVDCRST_MAG04</strain>
    </source>
</reference>
<name>A0A6J4J800_9PROT</name>